<organism evidence="2">
    <name type="scientific">Guillardia theta</name>
    <name type="common">Cryptophyte</name>
    <name type="synonym">Cryptomonas phi</name>
    <dbReference type="NCBI Taxonomy" id="55529"/>
    <lineage>
        <taxon>Eukaryota</taxon>
        <taxon>Cryptophyceae</taxon>
        <taxon>Pyrenomonadales</taxon>
        <taxon>Geminigeraceae</taxon>
        <taxon>Guillardia</taxon>
    </lineage>
</organism>
<reference evidence="2" key="1">
    <citation type="submission" date="2021-01" db="EMBL/GenBank/DDBJ databases">
        <authorList>
            <person name="Corre E."/>
            <person name="Pelletier E."/>
            <person name="Niang G."/>
            <person name="Scheremetjew M."/>
            <person name="Finn R."/>
            <person name="Kale V."/>
            <person name="Holt S."/>
            <person name="Cochrane G."/>
            <person name="Meng A."/>
            <person name="Brown T."/>
            <person name="Cohen L."/>
        </authorList>
    </citation>
    <scope>NUCLEOTIDE SEQUENCE</scope>
    <source>
        <strain evidence="2">CCMP 2712</strain>
    </source>
</reference>
<dbReference type="AlphaFoldDB" id="A0A7S4UK04"/>
<dbReference type="EMBL" id="HBKN01048578">
    <property type="protein sequence ID" value="CAE2338985.1"/>
    <property type="molecule type" value="Transcribed_RNA"/>
</dbReference>
<dbReference type="SUPFAM" id="SSF117281">
    <property type="entry name" value="Kelch motif"/>
    <property type="match status" value="1"/>
</dbReference>
<proteinExistence type="predicted"/>
<evidence type="ECO:0000256" key="1">
    <source>
        <dbReference type="SAM" id="MobiDB-lite"/>
    </source>
</evidence>
<protein>
    <submittedName>
        <fullName evidence="2">Uncharacterized protein</fullName>
    </submittedName>
</protein>
<dbReference type="Gene3D" id="2.120.10.80">
    <property type="entry name" value="Kelch-type beta propeller"/>
    <property type="match status" value="1"/>
</dbReference>
<gene>
    <name evidence="2" type="ORF">GTHE00462_LOCUS37962</name>
</gene>
<accession>A0A7S4UK04</accession>
<dbReference type="PANTHER" id="PTHR23244">
    <property type="entry name" value="KELCH REPEAT DOMAIN"/>
    <property type="match status" value="1"/>
</dbReference>
<feature type="compositionally biased region" description="Basic and acidic residues" evidence="1">
    <location>
        <begin position="36"/>
        <end position="56"/>
    </location>
</feature>
<sequence length="819" mass="93108">MSGKAGGRAGEDVATFGAVERLEAVDRMQQLKRLHQPRESDKPDGRHARFLEEKEPLSCSAPESPDVEDMHLALIQAYNNQLVLKVVWKVRYDLRPVVRFAWWDSSDGKHGGYKIRVEVSESERKTINEYDLFPAERSSITLVTATHQSIELPYTTCSFCSADSFGPAGFIFVAPKGISFPINAVLVLPSVEKQLQRARQESEKRFVERELERQYKIQDDMNKLRIRQRRFERRQDIEYRFHNILERSRKEATTQPIAQALYESQDFPYMHAVWKQLKPAGVYPPPDKHPIVVKYYAEMTSVQGVEVNVLTFEVWSRSFDVRYTIHLQVQDAITGRVINTSVPGILLYTWSRIHVFNAESAPSARDAPSLCYAKRRLWLFGGKTRGGQYKTFYDDLWTYDYDTNEWTLYTKAEQITNAKGEIKRKKGVHGKRPPGSSSAILLHRRTESGEFLYLAGGNTHSSKRRDVRKLDISRNSSTYLKWSELIAHGESQVAAMVSTLQEGDEEVKGDPPLKGFSLKTLHTSHQVYCSCIEDGEVYELCLSSKKWSKIPVENVLPWKTSKVLLADLKIKVRFILVDFFTKSPSEGYPAVETGEIWRIYSKVNANDDREDARKEWMLCPNQTVQFVSAPCFGDVPGAWESVVISHGHTFYDAKVFRTMTRYLLMGGTRSGGKERAAPDVVGQDWVVGRDAYPQVGLLVQRRKDKGVGGGAGLVIDVFTVEDAGGKEEKVCRVRWNETGDEENFSPSQQGDYDLKMCIDSDLYATRNASNELWSLDIIEPTDHKDTMSELESIRLAQGFTDANVLKTVLGRTFRTSSSS</sequence>
<dbReference type="InterPro" id="IPR015915">
    <property type="entry name" value="Kelch-typ_b-propeller"/>
</dbReference>
<name>A0A7S4UK04_GUITH</name>
<dbReference type="PANTHER" id="PTHR23244:SF471">
    <property type="entry name" value="GUANINE NUCLEOTIDE-BINDING PROTEIN SUBUNIT BETA 1-RELATED"/>
    <property type="match status" value="1"/>
</dbReference>
<evidence type="ECO:0000313" key="2">
    <source>
        <dbReference type="EMBL" id="CAE2338985.1"/>
    </source>
</evidence>
<feature type="region of interest" description="Disordered" evidence="1">
    <location>
        <begin position="32"/>
        <end position="63"/>
    </location>
</feature>